<dbReference type="Proteomes" id="UP000182427">
    <property type="component" value="Chromosome I"/>
</dbReference>
<name>A0A1G7NB79_9BACT</name>
<dbReference type="EMBL" id="LT629690">
    <property type="protein sequence ID" value="SDF71212.1"/>
    <property type="molecule type" value="Genomic_DNA"/>
</dbReference>
<dbReference type="RefSeq" id="WP_083345920.1">
    <property type="nucleotide sequence ID" value="NZ_LT629690.1"/>
</dbReference>
<dbReference type="AlphaFoldDB" id="A0A1G7NB79"/>
<organism evidence="2 3">
    <name type="scientific">Terriglobus roseus</name>
    <dbReference type="NCBI Taxonomy" id="392734"/>
    <lineage>
        <taxon>Bacteria</taxon>
        <taxon>Pseudomonadati</taxon>
        <taxon>Acidobacteriota</taxon>
        <taxon>Terriglobia</taxon>
        <taxon>Terriglobales</taxon>
        <taxon>Acidobacteriaceae</taxon>
        <taxon>Terriglobus</taxon>
    </lineage>
</organism>
<evidence type="ECO:0000313" key="2">
    <source>
        <dbReference type="EMBL" id="SDF71212.1"/>
    </source>
</evidence>
<evidence type="ECO:0000313" key="3">
    <source>
        <dbReference type="Proteomes" id="UP000182427"/>
    </source>
</evidence>
<dbReference type="OrthoDB" id="114418at2"/>
<protein>
    <recommendedName>
        <fullName evidence="4">SmpA / OmlA family protein</fullName>
    </recommendedName>
</protein>
<reference evidence="2 3" key="1">
    <citation type="submission" date="2016-10" db="EMBL/GenBank/DDBJ databases">
        <authorList>
            <person name="de Groot N.N."/>
        </authorList>
    </citation>
    <scope>NUCLEOTIDE SEQUENCE [LARGE SCALE GENOMIC DNA]</scope>
    <source>
        <strain evidence="2 3">GAS232</strain>
    </source>
</reference>
<sequence length="234" mass="24654">MSFRRLSFALLFAIGLIAPVAWSQTLIRVYVQAGSGDFAANGASDSALDLRKALLGKSQSLTVVDSAADADVVARVDSRNVRKETSAVNTYSNKSDDGKSTTKTTVPTVQTINELHVTLLVGNSEIPMQSESSLSWRLAASNMASSIEHWTKENSAKLMGRRGAASASQAPAAVAAPGPVATQDASIAPGMTEADVLKAVGAPDKKVSFGSKAQWSYRGMQVVFEDGKVTDVKF</sequence>
<keyword evidence="3" id="KW-1185">Reference proteome</keyword>
<accession>A0A1G7NB79</accession>
<evidence type="ECO:0000256" key="1">
    <source>
        <dbReference type="SAM" id="MobiDB-lite"/>
    </source>
</evidence>
<proteinExistence type="predicted"/>
<evidence type="ECO:0008006" key="4">
    <source>
        <dbReference type="Google" id="ProtNLM"/>
    </source>
</evidence>
<gene>
    <name evidence="2" type="ORF">SAMN05444167_3078</name>
</gene>
<feature type="region of interest" description="Disordered" evidence="1">
    <location>
        <begin position="85"/>
        <end position="104"/>
    </location>
</feature>